<dbReference type="AlphaFoldDB" id="A0AAU6UPS6"/>
<accession>A0AAU6UPS6</accession>
<reference evidence="1" key="1">
    <citation type="submission" date="2022-03" db="EMBL/GenBank/DDBJ databases">
        <title>Sea Food Isolates.</title>
        <authorList>
            <person name="Li c."/>
        </authorList>
    </citation>
    <scope>NUCLEOTIDE SEQUENCE</scope>
    <source>
        <strain evidence="1">19NY04SH03</strain>
    </source>
</reference>
<dbReference type="NCBIfam" id="TIGR01409">
    <property type="entry name" value="TAT_signal_seq"/>
    <property type="match status" value="1"/>
</dbReference>
<name>A0AAU6UPS6_UNCXX</name>
<evidence type="ECO:0000313" key="1">
    <source>
        <dbReference type="EMBL" id="XAG74948.1"/>
    </source>
</evidence>
<dbReference type="InterPro" id="IPR006311">
    <property type="entry name" value="TAT_signal"/>
</dbReference>
<sequence>MAISRRTFLKAGVGVGAVGVGYRQINKTKTQANIVIVGGGERPVLVLPINWDIIWTAQRSP</sequence>
<organism evidence="1">
    <name type="scientific">bacterium 19NY04SH03</name>
    <dbReference type="NCBI Taxonomy" id="2920647"/>
    <lineage>
        <taxon>Bacteria</taxon>
    </lineage>
</organism>
<proteinExistence type="predicted"/>
<dbReference type="EMBL" id="CP095347">
    <property type="protein sequence ID" value="XAG74948.1"/>
    <property type="molecule type" value="Genomic_DNA"/>
</dbReference>
<dbReference type="InterPro" id="IPR019546">
    <property type="entry name" value="TAT_signal_bac_arc"/>
</dbReference>
<dbReference type="PROSITE" id="PS51318">
    <property type="entry name" value="TAT"/>
    <property type="match status" value="1"/>
</dbReference>
<protein>
    <submittedName>
        <fullName evidence="1">Twin-arginine translocation signal domain-containing protein</fullName>
    </submittedName>
</protein>
<gene>
    <name evidence="1" type="ORF">MRN42_14475</name>
</gene>
<dbReference type="Pfam" id="PF10518">
    <property type="entry name" value="TAT_signal"/>
    <property type="match status" value="1"/>
</dbReference>